<evidence type="ECO:0000313" key="2">
    <source>
        <dbReference type="EMBL" id="RSX54484.1"/>
    </source>
</evidence>
<proteinExistence type="predicted"/>
<protein>
    <submittedName>
        <fullName evidence="2">Uncharacterized protein</fullName>
    </submittedName>
</protein>
<evidence type="ECO:0000313" key="3">
    <source>
        <dbReference type="Proteomes" id="UP000287470"/>
    </source>
</evidence>
<comment type="caution">
    <text evidence="2">The sequence shown here is derived from an EMBL/GenBank/DDBJ whole genome shotgun (WGS) entry which is preliminary data.</text>
</comment>
<feature type="compositionally biased region" description="Low complexity" evidence="1">
    <location>
        <begin position="26"/>
        <end position="37"/>
    </location>
</feature>
<evidence type="ECO:0000256" key="1">
    <source>
        <dbReference type="SAM" id="MobiDB-lite"/>
    </source>
</evidence>
<feature type="region of interest" description="Disordered" evidence="1">
    <location>
        <begin position="15"/>
        <end position="70"/>
    </location>
</feature>
<keyword evidence="3" id="KW-1185">Reference proteome</keyword>
<organism evidence="2 3">
    <name type="scientific">Bifidobacterium samirii</name>
    <dbReference type="NCBI Taxonomy" id="2306974"/>
    <lineage>
        <taxon>Bacteria</taxon>
        <taxon>Bacillati</taxon>
        <taxon>Actinomycetota</taxon>
        <taxon>Actinomycetes</taxon>
        <taxon>Bifidobacteriales</taxon>
        <taxon>Bifidobacteriaceae</taxon>
        <taxon>Bifidobacterium</taxon>
    </lineage>
</organism>
<accession>A0A430FNV5</accession>
<dbReference type="EMBL" id="QXGK01000018">
    <property type="protein sequence ID" value="RSX54484.1"/>
    <property type="molecule type" value="Genomic_DNA"/>
</dbReference>
<dbReference type="Proteomes" id="UP000287470">
    <property type="component" value="Unassembled WGS sequence"/>
</dbReference>
<name>A0A430FNV5_9BIFI</name>
<dbReference type="AlphaFoldDB" id="A0A430FNV5"/>
<feature type="compositionally biased region" description="Gly residues" evidence="1">
    <location>
        <begin position="38"/>
        <end position="47"/>
    </location>
</feature>
<dbReference type="RefSeq" id="WP_241222927.1">
    <property type="nucleotide sequence ID" value="NZ_QXGK01000018.1"/>
</dbReference>
<reference evidence="2 3" key="1">
    <citation type="submission" date="2018-09" db="EMBL/GenBank/DDBJ databases">
        <title>Characterization of the phylogenetic diversity of five novel species belonging to the genus Bifidobacterium.</title>
        <authorList>
            <person name="Lugli G.A."/>
            <person name="Duranti S."/>
            <person name="Milani C."/>
        </authorList>
    </citation>
    <scope>NUCLEOTIDE SEQUENCE [LARGE SCALE GENOMIC DNA]</scope>
    <source>
        <strain evidence="2 3">2033B</strain>
    </source>
</reference>
<gene>
    <name evidence="2" type="ORF">D2E24_1605</name>
</gene>
<sequence>MMDERWAKALRAKGIAVDSGAGHSGGNASAASSAGRTGQVGVGGGVPRGAKTTRPFKSTGRKGGISRQSG</sequence>